<dbReference type="GO" id="GO:0016853">
    <property type="term" value="F:isomerase activity"/>
    <property type="evidence" value="ECO:0007669"/>
    <property type="project" value="UniProtKB-KW"/>
</dbReference>
<dbReference type="Pfam" id="PF01361">
    <property type="entry name" value="Tautomerase"/>
    <property type="match status" value="1"/>
</dbReference>
<gene>
    <name evidence="3" type="ORF">U27_02287</name>
</gene>
<dbReference type="SUPFAM" id="SSF55331">
    <property type="entry name" value="Tautomerase/MIF"/>
    <property type="match status" value="1"/>
</dbReference>
<evidence type="ECO:0000313" key="4">
    <source>
        <dbReference type="Proteomes" id="UP000030661"/>
    </source>
</evidence>
<evidence type="ECO:0000256" key="1">
    <source>
        <dbReference type="ARBA" id="ARBA00023235"/>
    </source>
</evidence>
<keyword evidence="1" id="KW-0413">Isomerase</keyword>
<dbReference type="Proteomes" id="UP000030661">
    <property type="component" value="Unassembled WGS sequence"/>
</dbReference>
<protein>
    <recommendedName>
        <fullName evidence="2">4-oxalocrotonate tautomerase-like domain-containing protein</fullName>
    </recommendedName>
</protein>
<dbReference type="eggNOG" id="ENOG502ZHJ7">
    <property type="taxonomic scope" value="Bacteria"/>
</dbReference>
<feature type="domain" description="4-oxalocrotonate tautomerase-like" evidence="2">
    <location>
        <begin position="2"/>
        <end position="59"/>
    </location>
</feature>
<organism evidence="3">
    <name type="scientific">Vecturithrix granuli</name>
    <dbReference type="NCBI Taxonomy" id="1499967"/>
    <lineage>
        <taxon>Bacteria</taxon>
        <taxon>Candidatus Moduliflexota</taxon>
        <taxon>Candidatus Vecturitrichia</taxon>
        <taxon>Candidatus Vecturitrichales</taxon>
        <taxon>Candidatus Vecturitrichaceae</taxon>
        <taxon>Candidatus Vecturithrix</taxon>
    </lineage>
</organism>
<dbReference type="InterPro" id="IPR004370">
    <property type="entry name" value="4-OT-like_dom"/>
</dbReference>
<keyword evidence="4" id="KW-1185">Reference proteome</keyword>
<evidence type="ECO:0000313" key="3">
    <source>
        <dbReference type="EMBL" id="GAK55453.1"/>
    </source>
</evidence>
<dbReference type="Gene3D" id="3.30.429.10">
    <property type="entry name" value="Macrophage Migration Inhibitory Factor"/>
    <property type="match status" value="1"/>
</dbReference>
<name>A0A0S6W719_VECG1</name>
<evidence type="ECO:0000259" key="2">
    <source>
        <dbReference type="Pfam" id="PF01361"/>
    </source>
</evidence>
<dbReference type="AlphaFoldDB" id="A0A0S6W719"/>
<sequence>MPAITVQSLELAQEQKEFLAEKFITLFSEVTKVPQDRIYLFFDGYPLDCTVKGGKLFSENPPKGIVGKFNQTEHVEFLKNLRNSLAEHE</sequence>
<dbReference type="HOGENOM" id="CLU_2598787_0_0_0"/>
<reference evidence="3" key="1">
    <citation type="journal article" date="2015" name="PeerJ">
        <title>First genomic representation of candidate bacterial phylum KSB3 points to enhanced environmental sensing as a trigger of wastewater bulking.</title>
        <authorList>
            <person name="Sekiguchi Y."/>
            <person name="Ohashi A."/>
            <person name="Parks D.H."/>
            <person name="Yamauchi T."/>
            <person name="Tyson G.W."/>
            <person name="Hugenholtz P."/>
        </authorList>
    </citation>
    <scope>NUCLEOTIDE SEQUENCE [LARGE SCALE GENOMIC DNA]</scope>
</reference>
<dbReference type="STRING" id="1499967.U27_02287"/>
<accession>A0A0S6W719</accession>
<dbReference type="EMBL" id="DF820463">
    <property type="protein sequence ID" value="GAK55453.1"/>
    <property type="molecule type" value="Genomic_DNA"/>
</dbReference>
<dbReference type="InterPro" id="IPR014347">
    <property type="entry name" value="Tautomerase/MIF_sf"/>
</dbReference>
<proteinExistence type="predicted"/>